<protein>
    <submittedName>
        <fullName evidence="3">Uncharacterized protein</fullName>
    </submittedName>
</protein>
<evidence type="ECO:0000313" key="4">
    <source>
        <dbReference type="Proteomes" id="UP000460949"/>
    </source>
</evidence>
<feature type="transmembrane region" description="Helical" evidence="2">
    <location>
        <begin position="233"/>
        <end position="251"/>
    </location>
</feature>
<dbReference type="EMBL" id="WMET01000004">
    <property type="protein sequence ID" value="MYL21394.1"/>
    <property type="molecule type" value="Genomic_DNA"/>
</dbReference>
<feature type="transmembrane region" description="Helical" evidence="2">
    <location>
        <begin position="109"/>
        <end position="127"/>
    </location>
</feature>
<keyword evidence="2" id="KW-0812">Transmembrane</keyword>
<evidence type="ECO:0000313" key="3">
    <source>
        <dbReference type="EMBL" id="MYL21394.1"/>
    </source>
</evidence>
<feature type="transmembrane region" description="Helical" evidence="2">
    <location>
        <begin position="134"/>
        <end position="155"/>
    </location>
</feature>
<feature type="region of interest" description="Disordered" evidence="1">
    <location>
        <begin position="1"/>
        <end position="21"/>
    </location>
</feature>
<sequence length="287" mass="32480">MKKIDKHVTSILKEMQSTEEEREEIREELTTHLTSAKQAYINEGVNEKKAEKMAIRDFGDAGMIGGGIQESLYPFQRGLLYIIGTGSILLGIFIHLTAAFSFGDPWPEWLAIQMSLGTLIVLTAINISWTGRHYWSVNVLVFLTILWNAFNYMVVPRFYQLQVILMTLFITILILLCLVFIVRNSYYATTHPSADRRERVVTKISHIVNIIYGLMISGAGLFFTWGALIFGGMNARVFLPLTAVAAWLAFYKYQMRLIGKKPVTAIFTGLLFSGLIVTVPVTILKWI</sequence>
<comment type="caution">
    <text evidence="3">The sequence shown here is derived from an EMBL/GenBank/DDBJ whole genome shotgun (WGS) entry which is preliminary data.</text>
</comment>
<feature type="transmembrane region" description="Helical" evidence="2">
    <location>
        <begin position="79"/>
        <end position="103"/>
    </location>
</feature>
<dbReference type="RefSeq" id="WP_160839030.1">
    <property type="nucleotide sequence ID" value="NZ_WMET01000004.1"/>
</dbReference>
<keyword evidence="2" id="KW-0472">Membrane</keyword>
<proteinExistence type="predicted"/>
<dbReference type="NCBIfam" id="NF038403">
    <property type="entry name" value="perm_prefix_1"/>
    <property type="match status" value="1"/>
</dbReference>
<keyword evidence="2" id="KW-1133">Transmembrane helix</keyword>
<reference evidence="3 4" key="1">
    <citation type="submission" date="2019-11" db="EMBL/GenBank/DDBJ databases">
        <title>Genome sequences of 17 halophilic strains isolated from different environments.</title>
        <authorList>
            <person name="Furrow R.E."/>
        </authorList>
    </citation>
    <scope>NUCLEOTIDE SEQUENCE [LARGE SCALE GENOMIC DNA]</scope>
    <source>
        <strain evidence="3 4">22511_23_Filter</strain>
    </source>
</reference>
<dbReference type="InterPro" id="IPR047928">
    <property type="entry name" value="Perm_prefix_1"/>
</dbReference>
<organism evidence="3 4">
    <name type="scientific">Halobacillus litoralis</name>
    <dbReference type="NCBI Taxonomy" id="45668"/>
    <lineage>
        <taxon>Bacteria</taxon>
        <taxon>Bacillati</taxon>
        <taxon>Bacillota</taxon>
        <taxon>Bacilli</taxon>
        <taxon>Bacillales</taxon>
        <taxon>Bacillaceae</taxon>
        <taxon>Halobacillus</taxon>
    </lineage>
</organism>
<gene>
    <name evidence="3" type="ORF">GLW04_15940</name>
</gene>
<dbReference type="Proteomes" id="UP000460949">
    <property type="component" value="Unassembled WGS sequence"/>
</dbReference>
<name>A0A845E6U0_9BACI</name>
<feature type="transmembrane region" description="Helical" evidence="2">
    <location>
        <begin position="207"/>
        <end position="227"/>
    </location>
</feature>
<feature type="transmembrane region" description="Helical" evidence="2">
    <location>
        <begin position="263"/>
        <end position="284"/>
    </location>
</feature>
<accession>A0A845E6U0</accession>
<dbReference type="AlphaFoldDB" id="A0A845E6U0"/>
<evidence type="ECO:0000256" key="2">
    <source>
        <dbReference type="SAM" id="Phobius"/>
    </source>
</evidence>
<feature type="transmembrane region" description="Helical" evidence="2">
    <location>
        <begin position="161"/>
        <end position="186"/>
    </location>
</feature>
<evidence type="ECO:0000256" key="1">
    <source>
        <dbReference type="SAM" id="MobiDB-lite"/>
    </source>
</evidence>